<reference evidence="1 2" key="1">
    <citation type="journal article" date="2021" name="Sci. Rep.">
        <title>The distribution of antibiotic resistance genes in chicken gut microbiota commensals.</title>
        <authorList>
            <person name="Juricova H."/>
            <person name="Matiasovicova J."/>
            <person name="Kubasova T."/>
            <person name="Cejkova D."/>
            <person name="Rychlik I."/>
        </authorList>
    </citation>
    <scope>NUCLEOTIDE SEQUENCE [LARGE SCALE GENOMIC DNA]</scope>
    <source>
        <strain evidence="1 2">An411</strain>
    </source>
</reference>
<dbReference type="Proteomes" id="UP000719500">
    <property type="component" value="Unassembled WGS sequence"/>
</dbReference>
<evidence type="ECO:0000313" key="1">
    <source>
        <dbReference type="EMBL" id="MBM6850486.1"/>
    </source>
</evidence>
<dbReference type="EMBL" id="JACSNX010000002">
    <property type="protein sequence ID" value="MBM6850486.1"/>
    <property type="molecule type" value="Genomic_DNA"/>
</dbReference>
<evidence type="ECO:0000313" key="2">
    <source>
        <dbReference type="Proteomes" id="UP000719500"/>
    </source>
</evidence>
<name>A0ABS2FUC3_9FIRM</name>
<dbReference type="PANTHER" id="PTHR36452">
    <property type="entry name" value="CHROMOSOME 12, WHOLE GENOME SHOTGUN SEQUENCE"/>
    <property type="match status" value="1"/>
</dbReference>
<dbReference type="InterPro" id="IPR012808">
    <property type="entry name" value="CHP02453"/>
</dbReference>
<gene>
    <name evidence="1" type="ORF">H9X91_03420</name>
</gene>
<keyword evidence="2" id="KW-1185">Reference proteome</keyword>
<organism evidence="1 2">
    <name type="scientific">Oscillibacter valericigenes</name>
    <dbReference type="NCBI Taxonomy" id="351091"/>
    <lineage>
        <taxon>Bacteria</taxon>
        <taxon>Bacillati</taxon>
        <taxon>Bacillota</taxon>
        <taxon>Clostridia</taxon>
        <taxon>Eubacteriales</taxon>
        <taxon>Oscillospiraceae</taxon>
        <taxon>Oscillibacter</taxon>
    </lineage>
</organism>
<protein>
    <submittedName>
        <fullName evidence="1">DUF2461 domain-containing protein</fullName>
    </submittedName>
</protein>
<dbReference type="PIRSF" id="PIRSF028451">
    <property type="entry name" value="UCP028451"/>
    <property type="match status" value="1"/>
</dbReference>
<sequence length="228" mass="27525">MFTGFTDETVDFMWGIRFNNERTWFEAHKDIYLTHFYQPMRELGDELYDYLAAKRPDLGLIRKVTRIYRDVRRLHGRGPYKESLWFSVEQPAEEWTAHPTFWFELMPEGWTCGMGYYMPKPVTMAKLRARIDRDPDTMEKLMRRLHRQKELVLETEDYKRPRAPAPSKLLEPWYRARSFTICHNDQLTDELFSRDIVDHLKRDFTFLLPYYDYFVTLDGDPDPRDADG</sequence>
<accession>A0ABS2FUC3</accession>
<dbReference type="RefSeq" id="WP_204802507.1">
    <property type="nucleotide sequence ID" value="NZ_JACSNX010000002.1"/>
</dbReference>
<dbReference type="PANTHER" id="PTHR36452:SF1">
    <property type="entry name" value="DUF2461 DOMAIN-CONTAINING PROTEIN"/>
    <property type="match status" value="1"/>
</dbReference>
<proteinExistence type="predicted"/>
<comment type="caution">
    <text evidence="1">The sequence shown here is derived from an EMBL/GenBank/DDBJ whole genome shotgun (WGS) entry which is preliminary data.</text>
</comment>
<dbReference type="InterPro" id="IPR015996">
    <property type="entry name" value="UCP028451"/>
</dbReference>
<dbReference type="Pfam" id="PF09365">
    <property type="entry name" value="DUF2461"/>
    <property type="match status" value="1"/>
</dbReference>